<keyword evidence="4" id="KW-0653">Protein transport</keyword>
<feature type="compositionally biased region" description="Low complexity" evidence="8">
    <location>
        <begin position="66"/>
        <end position="76"/>
    </location>
</feature>
<feature type="region of interest" description="Disordered" evidence="8">
    <location>
        <begin position="309"/>
        <end position="354"/>
    </location>
</feature>
<protein>
    <recommendedName>
        <fullName evidence="9">RanBD1 domain-containing protein</fullName>
    </recommendedName>
</protein>
<evidence type="ECO:0000256" key="6">
    <source>
        <dbReference type="ARBA" id="ARBA00023132"/>
    </source>
</evidence>
<feature type="compositionally biased region" description="Low complexity" evidence="8">
    <location>
        <begin position="309"/>
        <end position="322"/>
    </location>
</feature>
<evidence type="ECO:0000313" key="11">
    <source>
        <dbReference type="Proteomes" id="UP001530377"/>
    </source>
</evidence>
<evidence type="ECO:0000256" key="7">
    <source>
        <dbReference type="ARBA" id="ARBA00023242"/>
    </source>
</evidence>
<comment type="caution">
    <text evidence="10">The sequence shown here is derived from an EMBL/GenBank/DDBJ whole genome shotgun (WGS) entry which is preliminary data.</text>
</comment>
<dbReference type="PANTHER" id="PTHR38697">
    <property type="entry name" value="NUCLEAR PORE COMPLEX PROTEIN SIMILAR TO S. CEREVISIAE NUP2 (EUROFUNG)"/>
    <property type="match status" value="1"/>
</dbReference>
<keyword evidence="3" id="KW-0509">mRNA transport</keyword>
<feature type="compositionally biased region" description="Basic and acidic residues" evidence="8">
    <location>
        <begin position="342"/>
        <end position="351"/>
    </location>
</feature>
<comment type="subcellular location">
    <subcellularLocation>
        <location evidence="1">Nucleus</location>
        <location evidence="1">Nuclear pore complex</location>
    </subcellularLocation>
</comment>
<evidence type="ECO:0000256" key="3">
    <source>
        <dbReference type="ARBA" id="ARBA00022816"/>
    </source>
</evidence>
<dbReference type="Pfam" id="PF08911">
    <property type="entry name" value="NUP50"/>
    <property type="match status" value="1"/>
</dbReference>
<dbReference type="GO" id="GO:0015031">
    <property type="term" value="P:protein transport"/>
    <property type="evidence" value="ECO:0007669"/>
    <property type="project" value="UniProtKB-KW"/>
</dbReference>
<dbReference type="InterPro" id="IPR011993">
    <property type="entry name" value="PH-like_dom_sf"/>
</dbReference>
<dbReference type="InterPro" id="IPR053074">
    <property type="entry name" value="NPC_Nucleoporin"/>
</dbReference>
<dbReference type="PANTHER" id="PTHR38697:SF1">
    <property type="entry name" value="NUCLEAR PORE COMPLEX PROTEIN SIMILAR TO S. CEREVISIAE NUP2 (EUROFUNG)"/>
    <property type="match status" value="1"/>
</dbReference>
<dbReference type="CDD" id="cd13170">
    <property type="entry name" value="RanBD_NUP50"/>
    <property type="match status" value="1"/>
</dbReference>
<dbReference type="Pfam" id="PF00638">
    <property type="entry name" value="Ran_BP1"/>
    <property type="match status" value="1"/>
</dbReference>
<dbReference type="InterPro" id="IPR015007">
    <property type="entry name" value="NUP2/50/61"/>
</dbReference>
<evidence type="ECO:0000256" key="4">
    <source>
        <dbReference type="ARBA" id="ARBA00022927"/>
    </source>
</evidence>
<feature type="region of interest" description="Disordered" evidence="8">
    <location>
        <begin position="95"/>
        <end position="115"/>
    </location>
</feature>
<evidence type="ECO:0000313" key="10">
    <source>
        <dbReference type="EMBL" id="KAL3811994.1"/>
    </source>
</evidence>
<dbReference type="Gene3D" id="2.30.29.30">
    <property type="entry name" value="Pleckstrin-homology domain (PH domain)/Phosphotyrosine-binding domain (PTB)"/>
    <property type="match status" value="1"/>
</dbReference>
<evidence type="ECO:0000256" key="2">
    <source>
        <dbReference type="ARBA" id="ARBA00022448"/>
    </source>
</evidence>
<keyword evidence="6" id="KW-0906">Nuclear pore complex</keyword>
<dbReference type="SMART" id="SM00160">
    <property type="entry name" value="RanBD"/>
    <property type="match status" value="1"/>
</dbReference>
<organism evidence="10 11">
    <name type="scientific">Cyclostephanos tholiformis</name>
    <dbReference type="NCBI Taxonomy" id="382380"/>
    <lineage>
        <taxon>Eukaryota</taxon>
        <taxon>Sar</taxon>
        <taxon>Stramenopiles</taxon>
        <taxon>Ochrophyta</taxon>
        <taxon>Bacillariophyta</taxon>
        <taxon>Coscinodiscophyceae</taxon>
        <taxon>Thalassiosirophycidae</taxon>
        <taxon>Stephanodiscales</taxon>
        <taxon>Stephanodiscaceae</taxon>
        <taxon>Cyclostephanos</taxon>
    </lineage>
</organism>
<accession>A0ABD3RGV1</accession>
<reference evidence="10 11" key="1">
    <citation type="submission" date="2024-10" db="EMBL/GenBank/DDBJ databases">
        <title>Updated reference genomes for cyclostephanoid diatoms.</title>
        <authorList>
            <person name="Roberts W.R."/>
            <person name="Alverson A.J."/>
        </authorList>
    </citation>
    <scope>NUCLEOTIDE SEQUENCE [LARGE SCALE GENOMIC DNA]</scope>
    <source>
        <strain evidence="10 11">AJA228-03</strain>
    </source>
</reference>
<keyword evidence="5" id="KW-0811">Translocation</keyword>
<evidence type="ECO:0000259" key="9">
    <source>
        <dbReference type="PROSITE" id="PS50196"/>
    </source>
</evidence>
<dbReference type="SUPFAM" id="SSF50729">
    <property type="entry name" value="PH domain-like"/>
    <property type="match status" value="1"/>
</dbReference>
<gene>
    <name evidence="10" type="ORF">ACHAXA_009612</name>
</gene>
<dbReference type="GO" id="GO:0005643">
    <property type="term" value="C:nuclear pore"/>
    <property type="evidence" value="ECO:0007669"/>
    <property type="project" value="UniProtKB-SubCell"/>
</dbReference>
<evidence type="ECO:0000256" key="5">
    <source>
        <dbReference type="ARBA" id="ARBA00023010"/>
    </source>
</evidence>
<dbReference type="GO" id="GO:0051028">
    <property type="term" value="P:mRNA transport"/>
    <property type="evidence" value="ECO:0007669"/>
    <property type="project" value="UniProtKB-KW"/>
</dbReference>
<sequence>MPKLKRVSESQLNKDIYEAEEEDDDPRFAVQPDPGQGMTRASEDVMQRRKILKVSRRNFGSGSGSGAASSTSSASAQQPVASSNPFAFTTLAKPSAMASAPTSQHMASEEEPSKPNPFAKIAFAAQSTSATAAAPNHTFSFASSSASSAPNPSSSTFSFAPNAAAFPPEANANNTSLLAPRLSSDMVKSEKIRELNMILVQTIVDHWEGRLRTCDYSQFMKEYQKHRDNIECEIEIEAPLVDHSSDANLKTISNSITQSSSSSWSFGGAAPSLAAKPFSFPAMGAPTPPAASVPAGTFSFSSKSKPFSFGAPASATPTSASAQTVADGDGNNDDEDPTSNPDDGKIDKIEQEDNTEEEILHEVRAKHLKFEDKKWKKYGAGVLRLYRHKTTSKHRMVIRNEIGKVQFNVGISKGMVFEKIVKDGKQGKAAFAKFVAVEDASKGPEAFMLQVRPECLDKLHDTLTRMVA</sequence>
<dbReference type="PROSITE" id="PS50196">
    <property type="entry name" value="RANBD1"/>
    <property type="match status" value="1"/>
</dbReference>
<keyword evidence="7" id="KW-0539">Nucleus</keyword>
<proteinExistence type="predicted"/>
<keyword evidence="2" id="KW-0813">Transport</keyword>
<name>A0ABD3RGV1_9STRA</name>
<feature type="region of interest" description="Disordered" evidence="8">
    <location>
        <begin position="1"/>
        <end position="81"/>
    </location>
</feature>
<evidence type="ECO:0000256" key="1">
    <source>
        <dbReference type="ARBA" id="ARBA00004567"/>
    </source>
</evidence>
<dbReference type="AlphaFoldDB" id="A0ABD3RGV1"/>
<dbReference type="Proteomes" id="UP001530377">
    <property type="component" value="Unassembled WGS sequence"/>
</dbReference>
<keyword evidence="11" id="KW-1185">Reference proteome</keyword>
<feature type="domain" description="RanBD1" evidence="9">
    <location>
        <begin position="356"/>
        <end position="420"/>
    </location>
</feature>
<dbReference type="EMBL" id="JALLPB020000223">
    <property type="protein sequence ID" value="KAL3811994.1"/>
    <property type="molecule type" value="Genomic_DNA"/>
</dbReference>
<dbReference type="InterPro" id="IPR000156">
    <property type="entry name" value="Ran_bind_dom"/>
</dbReference>
<evidence type="ECO:0000256" key="8">
    <source>
        <dbReference type="SAM" id="MobiDB-lite"/>
    </source>
</evidence>